<accession>A0A644UF68</accession>
<evidence type="ECO:0000313" key="1">
    <source>
        <dbReference type="EMBL" id="MPL77648.1"/>
    </source>
</evidence>
<sequence length="62" mass="7208">MYVEQTAEGFNIMSIPGDYIPAIITAIETRLQKAPDPDLTKEDKRFLRKLTRQLDEETRIQV</sequence>
<name>A0A644UF68_9ZZZZ</name>
<reference evidence="1" key="1">
    <citation type="submission" date="2019-08" db="EMBL/GenBank/DDBJ databases">
        <authorList>
            <person name="Kucharzyk K."/>
            <person name="Murdoch R.W."/>
            <person name="Higgins S."/>
            <person name="Loffler F."/>
        </authorList>
    </citation>
    <scope>NUCLEOTIDE SEQUENCE</scope>
</reference>
<dbReference type="EMBL" id="VSSQ01000108">
    <property type="protein sequence ID" value="MPL77648.1"/>
    <property type="molecule type" value="Genomic_DNA"/>
</dbReference>
<gene>
    <name evidence="1" type="ORF">SDC9_23505</name>
</gene>
<organism evidence="1">
    <name type="scientific">bioreactor metagenome</name>
    <dbReference type="NCBI Taxonomy" id="1076179"/>
    <lineage>
        <taxon>unclassified sequences</taxon>
        <taxon>metagenomes</taxon>
        <taxon>ecological metagenomes</taxon>
    </lineage>
</organism>
<proteinExistence type="predicted"/>
<protein>
    <submittedName>
        <fullName evidence="1">Uncharacterized protein</fullName>
    </submittedName>
</protein>
<dbReference type="AlphaFoldDB" id="A0A644UF68"/>
<comment type="caution">
    <text evidence="1">The sequence shown here is derived from an EMBL/GenBank/DDBJ whole genome shotgun (WGS) entry which is preliminary data.</text>
</comment>